<dbReference type="Pfam" id="PF01494">
    <property type="entry name" value="FAD_binding_3"/>
    <property type="match status" value="2"/>
</dbReference>
<keyword evidence="4" id="KW-0560">Oxidoreductase</keyword>
<evidence type="ECO:0000256" key="1">
    <source>
        <dbReference type="ARBA" id="ARBA00001974"/>
    </source>
</evidence>
<feature type="domain" description="FAD-binding" evidence="6">
    <location>
        <begin position="5"/>
        <end position="180"/>
    </location>
</feature>
<evidence type="ECO:0000256" key="2">
    <source>
        <dbReference type="ARBA" id="ARBA00022630"/>
    </source>
</evidence>
<evidence type="ECO:0000313" key="7">
    <source>
        <dbReference type="EMBL" id="KAJ4246883.1"/>
    </source>
</evidence>
<dbReference type="PRINTS" id="PR00420">
    <property type="entry name" value="RNGMNOXGNASE"/>
</dbReference>
<protein>
    <recommendedName>
        <fullName evidence="6">FAD-binding domain-containing protein</fullName>
    </recommendedName>
</protein>
<dbReference type="GO" id="GO:0071949">
    <property type="term" value="F:FAD binding"/>
    <property type="evidence" value="ECO:0007669"/>
    <property type="project" value="InterPro"/>
</dbReference>
<evidence type="ECO:0000259" key="6">
    <source>
        <dbReference type="Pfam" id="PF01494"/>
    </source>
</evidence>
<dbReference type="InterPro" id="IPR036188">
    <property type="entry name" value="FAD/NAD-bd_sf"/>
</dbReference>
<evidence type="ECO:0000256" key="5">
    <source>
        <dbReference type="ARBA" id="ARBA00023033"/>
    </source>
</evidence>
<dbReference type="Gene3D" id="3.50.50.60">
    <property type="entry name" value="FAD/NAD(P)-binding domain"/>
    <property type="match status" value="1"/>
</dbReference>
<dbReference type="EMBL" id="JAOQAZ010000041">
    <property type="protein sequence ID" value="KAJ4246883.1"/>
    <property type="molecule type" value="Genomic_DNA"/>
</dbReference>
<sequence length="448" mass="49430">MAPLKVIVVGGGLAGALLSNGLVNNGLQVSVYERDPENAKREGYQIRLGEYAIKGFDACLTTEHAALIHQKFGQSSSLSSTAPILCNSRFRIVLDLSLLPSYQRSYAINRVILRDLLMAPISKAGLATYDKNFDRYEITRDRQGKEKVKVLFTDGSSDTCDVLVGADGSGSKINHQLGARNILDLTSHWAFVSKGILDQERLKLLPHVLLKGPVIVFSKNMSFFFALYLPPNEGQTKQAKTLEFSEQLASFYWGLNVPKEHAGYTDPSQWGDDHLKMCLHSIKEWAPEFHTMIAIGKGDADAGINLLNLRASNKLSKSWRKTAQAQAGPNSPAGHPRVWLIGDAVHAMQPNRGMGGNQAMYDTVEMLPQLVKLNEIAKKGTPPSTEQVGQALGVYEDQMIDRAFHWVKKSGGSSVPHLNLDGWLGSVLWTFGKLIMPVVALVYKLFKW</sequence>
<keyword evidence="5" id="KW-0503">Monooxygenase</keyword>
<reference evidence="7" key="1">
    <citation type="submission" date="2022-09" db="EMBL/GenBank/DDBJ databases">
        <title>Fusarium specimens isolated from Avocado Roots.</title>
        <authorList>
            <person name="Stajich J."/>
            <person name="Roper C."/>
            <person name="Heimlech-Rivalta G."/>
        </authorList>
    </citation>
    <scope>NUCLEOTIDE SEQUENCE</scope>
    <source>
        <strain evidence="7">CF00136</strain>
    </source>
</reference>
<keyword evidence="3" id="KW-0274">FAD</keyword>
<dbReference type="GO" id="GO:0004497">
    <property type="term" value="F:monooxygenase activity"/>
    <property type="evidence" value="ECO:0007669"/>
    <property type="project" value="UniProtKB-KW"/>
</dbReference>
<evidence type="ECO:0000313" key="8">
    <source>
        <dbReference type="Proteomes" id="UP001152049"/>
    </source>
</evidence>
<dbReference type="Proteomes" id="UP001152049">
    <property type="component" value="Unassembled WGS sequence"/>
</dbReference>
<name>A0A9W8RMD8_9HYPO</name>
<dbReference type="PANTHER" id="PTHR47178:SF5">
    <property type="entry name" value="FAD-BINDING DOMAIN-CONTAINING PROTEIN"/>
    <property type="match status" value="1"/>
</dbReference>
<evidence type="ECO:0000256" key="3">
    <source>
        <dbReference type="ARBA" id="ARBA00022827"/>
    </source>
</evidence>
<keyword evidence="2" id="KW-0285">Flavoprotein</keyword>
<proteinExistence type="predicted"/>
<accession>A0A9W8RMD8</accession>
<dbReference type="SUPFAM" id="SSF51905">
    <property type="entry name" value="FAD/NAD(P)-binding domain"/>
    <property type="match status" value="1"/>
</dbReference>
<feature type="domain" description="FAD-binding" evidence="6">
    <location>
        <begin position="333"/>
        <end position="371"/>
    </location>
</feature>
<dbReference type="InterPro" id="IPR002938">
    <property type="entry name" value="FAD-bd"/>
</dbReference>
<comment type="cofactor">
    <cofactor evidence="1">
        <name>FAD</name>
        <dbReference type="ChEBI" id="CHEBI:57692"/>
    </cofactor>
</comment>
<gene>
    <name evidence="7" type="ORF">NW762_013435</name>
</gene>
<dbReference type="PANTHER" id="PTHR47178">
    <property type="entry name" value="MONOOXYGENASE, FAD-BINDING"/>
    <property type="match status" value="1"/>
</dbReference>
<dbReference type="OrthoDB" id="655030at2759"/>
<comment type="caution">
    <text evidence="7">The sequence shown here is derived from an EMBL/GenBank/DDBJ whole genome shotgun (WGS) entry which is preliminary data.</text>
</comment>
<dbReference type="AlphaFoldDB" id="A0A9W8RMD8"/>
<keyword evidence="8" id="KW-1185">Reference proteome</keyword>
<organism evidence="7 8">
    <name type="scientific">Fusarium torreyae</name>
    <dbReference type="NCBI Taxonomy" id="1237075"/>
    <lineage>
        <taxon>Eukaryota</taxon>
        <taxon>Fungi</taxon>
        <taxon>Dikarya</taxon>
        <taxon>Ascomycota</taxon>
        <taxon>Pezizomycotina</taxon>
        <taxon>Sordariomycetes</taxon>
        <taxon>Hypocreomycetidae</taxon>
        <taxon>Hypocreales</taxon>
        <taxon>Nectriaceae</taxon>
        <taxon>Fusarium</taxon>
    </lineage>
</organism>
<evidence type="ECO:0000256" key="4">
    <source>
        <dbReference type="ARBA" id="ARBA00023002"/>
    </source>
</evidence>